<dbReference type="Pfam" id="PF00528">
    <property type="entry name" value="BPD_transp_1"/>
    <property type="match status" value="1"/>
</dbReference>
<reference evidence="9 10" key="1">
    <citation type="submission" date="2019-02" db="EMBL/GenBank/DDBJ databases">
        <title>Genomic Encyclopedia of Type Strains, Phase IV (KMG-IV): sequencing the most valuable type-strain genomes for metagenomic binning, comparative biology and taxonomic classification.</title>
        <authorList>
            <person name="Goeker M."/>
        </authorList>
    </citation>
    <scope>NUCLEOTIDE SEQUENCE [LARGE SCALE GENOMIC DNA]</scope>
    <source>
        <strain evidence="9 10">DSM 45622</strain>
    </source>
</reference>
<comment type="similarity">
    <text evidence="7">Belongs to the binding-protein-dependent transport system permease family.</text>
</comment>
<dbReference type="PANTHER" id="PTHR43163:SF7">
    <property type="entry name" value="DIPEPTIDE-TRANSPORT INTEGRAL MEMBRANE PROTEIN ABC TRANSPORTER DPPB-RELATED"/>
    <property type="match status" value="1"/>
</dbReference>
<dbReference type="EMBL" id="SGXD01000003">
    <property type="protein sequence ID" value="RZS87276.1"/>
    <property type="molecule type" value="Genomic_DNA"/>
</dbReference>
<evidence type="ECO:0000256" key="5">
    <source>
        <dbReference type="ARBA" id="ARBA00022989"/>
    </source>
</evidence>
<keyword evidence="5 7" id="KW-1133">Transmembrane helix</keyword>
<dbReference type="GO" id="GO:0005886">
    <property type="term" value="C:plasma membrane"/>
    <property type="evidence" value="ECO:0007669"/>
    <property type="project" value="UniProtKB-SubCell"/>
</dbReference>
<keyword evidence="10" id="KW-1185">Reference proteome</keyword>
<dbReference type="CDD" id="cd06261">
    <property type="entry name" value="TM_PBP2"/>
    <property type="match status" value="1"/>
</dbReference>
<feature type="domain" description="ABC transmembrane type-1" evidence="8">
    <location>
        <begin position="96"/>
        <end position="302"/>
    </location>
</feature>
<dbReference type="PANTHER" id="PTHR43163">
    <property type="entry name" value="DIPEPTIDE TRANSPORT SYSTEM PERMEASE PROTEIN DPPB-RELATED"/>
    <property type="match status" value="1"/>
</dbReference>
<keyword evidence="3" id="KW-1003">Cell membrane</keyword>
<comment type="caution">
    <text evidence="9">The sequence shown here is derived from an EMBL/GenBank/DDBJ whole genome shotgun (WGS) entry which is preliminary data.</text>
</comment>
<comment type="subcellular location">
    <subcellularLocation>
        <location evidence="1 7">Cell membrane</location>
        <topology evidence="1 7">Multi-pass membrane protein</topology>
    </subcellularLocation>
</comment>
<feature type="transmembrane region" description="Helical" evidence="7">
    <location>
        <begin position="12"/>
        <end position="30"/>
    </location>
</feature>
<feature type="transmembrane region" description="Helical" evidence="7">
    <location>
        <begin position="133"/>
        <end position="156"/>
    </location>
</feature>
<feature type="transmembrane region" description="Helical" evidence="7">
    <location>
        <begin position="176"/>
        <end position="197"/>
    </location>
</feature>
<evidence type="ECO:0000256" key="1">
    <source>
        <dbReference type="ARBA" id="ARBA00004651"/>
    </source>
</evidence>
<evidence type="ECO:0000256" key="7">
    <source>
        <dbReference type="RuleBase" id="RU363032"/>
    </source>
</evidence>
<evidence type="ECO:0000259" key="8">
    <source>
        <dbReference type="PROSITE" id="PS50928"/>
    </source>
</evidence>
<proteinExistence type="inferred from homology"/>
<dbReference type="InterPro" id="IPR045621">
    <property type="entry name" value="BPD_transp_1_N"/>
</dbReference>
<sequence>MGRYTVRRLLQIVPLLFGTTFLIFVMIYALPGDKVTRLTGSEKAPSAARIAYLKHEYNLDDPLVVQYGKYIGKLATGDFGLTNTQQPVTQLLKNEYPVSLKLGLVGIIIEAAIGITIGVAAGLRRNGVVDKTVLIVTLVIAAIPSFVICFVLQLLIGVELRQVFHLPVSGISRGFPVSFLLPGVCVAALGLAVLSRLTRTTIVENLRSDYVRTAVAKGLPRRRVVGVHTLRNTLIPIVTQIGSDLSSIMGTAVVTETIFNLPGIGFQVAQSVRAGDTPTVVGIVTLLVLIYAVVNLLIDLLYAVLDPRIRYE</sequence>
<keyword evidence="4 7" id="KW-0812">Transmembrane</keyword>
<dbReference type="PROSITE" id="PS50928">
    <property type="entry name" value="ABC_TM1"/>
    <property type="match status" value="1"/>
</dbReference>
<evidence type="ECO:0000313" key="9">
    <source>
        <dbReference type="EMBL" id="RZS87276.1"/>
    </source>
</evidence>
<dbReference type="AlphaFoldDB" id="A0A4Q7NQJ0"/>
<dbReference type="RefSeq" id="WP_130493415.1">
    <property type="nucleotide sequence ID" value="NZ_SGXD01000003.1"/>
</dbReference>
<dbReference type="Pfam" id="PF19300">
    <property type="entry name" value="BPD_transp_1_N"/>
    <property type="match status" value="1"/>
</dbReference>
<keyword evidence="2 7" id="KW-0813">Transport</keyword>
<evidence type="ECO:0000256" key="2">
    <source>
        <dbReference type="ARBA" id="ARBA00022448"/>
    </source>
</evidence>
<dbReference type="InterPro" id="IPR000515">
    <property type="entry name" value="MetI-like"/>
</dbReference>
<name>A0A4Q7NQJ0_9ACTN</name>
<keyword evidence="6 7" id="KW-0472">Membrane</keyword>
<dbReference type="Gene3D" id="1.10.3720.10">
    <property type="entry name" value="MetI-like"/>
    <property type="match status" value="1"/>
</dbReference>
<dbReference type="SUPFAM" id="SSF161098">
    <property type="entry name" value="MetI-like"/>
    <property type="match status" value="1"/>
</dbReference>
<feature type="transmembrane region" description="Helical" evidence="7">
    <location>
        <begin position="102"/>
        <end position="121"/>
    </location>
</feature>
<evidence type="ECO:0000256" key="3">
    <source>
        <dbReference type="ARBA" id="ARBA00022475"/>
    </source>
</evidence>
<evidence type="ECO:0000256" key="6">
    <source>
        <dbReference type="ARBA" id="ARBA00023136"/>
    </source>
</evidence>
<gene>
    <name evidence="9" type="ORF">EV189_2701</name>
</gene>
<evidence type="ECO:0000256" key="4">
    <source>
        <dbReference type="ARBA" id="ARBA00022692"/>
    </source>
</evidence>
<dbReference type="OrthoDB" id="9778910at2"/>
<dbReference type="GO" id="GO:0055085">
    <property type="term" value="P:transmembrane transport"/>
    <property type="evidence" value="ECO:0007669"/>
    <property type="project" value="InterPro"/>
</dbReference>
<evidence type="ECO:0000313" key="10">
    <source>
        <dbReference type="Proteomes" id="UP000293638"/>
    </source>
</evidence>
<accession>A0A4Q7NQJ0</accession>
<protein>
    <submittedName>
        <fullName evidence="9">Peptide/nickel transport system permease protein/oligopeptide transport system permease protein</fullName>
    </submittedName>
</protein>
<dbReference type="InterPro" id="IPR035906">
    <property type="entry name" value="MetI-like_sf"/>
</dbReference>
<organism evidence="9 10">
    <name type="scientific">Motilibacter rhizosphaerae</name>
    <dbReference type="NCBI Taxonomy" id="598652"/>
    <lineage>
        <taxon>Bacteria</taxon>
        <taxon>Bacillati</taxon>
        <taxon>Actinomycetota</taxon>
        <taxon>Actinomycetes</taxon>
        <taxon>Motilibacterales</taxon>
        <taxon>Motilibacteraceae</taxon>
        <taxon>Motilibacter</taxon>
    </lineage>
</organism>
<feature type="transmembrane region" description="Helical" evidence="7">
    <location>
        <begin position="280"/>
        <end position="305"/>
    </location>
</feature>
<dbReference type="Proteomes" id="UP000293638">
    <property type="component" value="Unassembled WGS sequence"/>
</dbReference>